<feature type="compositionally biased region" description="Basic and acidic residues" evidence="5">
    <location>
        <begin position="291"/>
        <end position="302"/>
    </location>
</feature>
<feature type="domain" description="Basic leucine zipper" evidence="6">
    <location>
        <begin position="332"/>
        <end position="418"/>
    </location>
</feature>
<dbReference type="Pfam" id="PF03131">
    <property type="entry name" value="bZIP_Maf"/>
    <property type="match status" value="1"/>
</dbReference>
<dbReference type="PANTHER" id="PTHR10129">
    <property type="entry name" value="TRANSCRIPTION FACTOR MAF"/>
    <property type="match status" value="1"/>
</dbReference>
<keyword evidence="8" id="KW-1185">Reference proteome</keyword>
<evidence type="ECO:0000256" key="3">
    <source>
        <dbReference type="ARBA" id="ARBA00023163"/>
    </source>
</evidence>
<keyword evidence="4" id="KW-0175">Coiled coil</keyword>
<reference evidence="7" key="1">
    <citation type="submission" date="2020-11" db="EMBL/GenBank/DDBJ databases">
        <authorList>
            <person name="Tran Van P."/>
        </authorList>
    </citation>
    <scope>NUCLEOTIDE SEQUENCE</scope>
</reference>
<evidence type="ECO:0000259" key="6">
    <source>
        <dbReference type="Pfam" id="PF03131"/>
    </source>
</evidence>
<dbReference type="GO" id="GO:0000978">
    <property type="term" value="F:RNA polymerase II cis-regulatory region sequence-specific DNA binding"/>
    <property type="evidence" value="ECO:0007669"/>
    <property type="project" value="TreeGrafter"/>
</dbReference>
<feature type="compositionally biased region" description="Basic residues" evidence="5">
    <location>
        <begin position="303"/>
        <end position="314"/>
    </location>
</feature>
<keyword evidence="3" id="KW-0804">Transcription</keyword>
<dbReference type="PANTHER" id="PTHR10129:SF24">
    <property type="entry name" value="NEURAL RETINA-SPECIFIC LEUCINE ZIPPER PROTEIN"/>
    <property type="match status" value="1"/>
</dbReference>
<dbReference type="EMBL" id="CAJPEX010000045">
    <property type="protein sequence ID" value="CAG0912722.1"/>
    <property type="molecule type" value="Genomic_DNA"/>
</dbReference>
<dbReference type="InterPro" id="IPR008917">
    <property type="entry name" value="TF_DNA-bd_sf"/>
</dbReference>
<evidence type="ECO:0000256" key="4">
    <source>
        <dbReference type="SAM" id="Coils"/>
    </source>
</evidence>
<feature type="region of interest" description="Disordered" evidence="5">
    <location>
        <begin position="467"/>
        <end position="501"/>
    </location>
</feature>
<proteinExistence type="predicted"/>
<dbReference type="Gene3D" id="1.20.5.170">
    <property type="match status" value="1"/>
</dbReference>
<dbReference type="AlphaFoldDB" id="A0A7R9BEK0"/>
<dbReference type="InterPro" id="IPR004826">
    <property type="entry name" value="bZIP_Maf"/>
</dbReference>
<organism evidence="7">
    <name type="scientific">Notodromas monacha</name>
    <dbReference type="NCBI Taxonomy" id="399045"/>
    <lineage>
        <taxon>Eukaryota</taxon>
        <taxon>Metazoa</taxon>
        <taxon>Ecdysozoa</taxon>
        <taxon>Arthropoda</taxon>
        <taxon>Crustacea</taxon>
        <taxon>Oligostraca</taxon>
        <taxon>Ostracoda</taxon>
        <taxon>Podocopa</taxon>
        <taxon>Podocopida</taxon>
        <taxon>Cypridocopina</taxon>
        <taxon>Cypridoidea</taxon>
        <taxon>Cyprididae</taxon>
        <taxon>Notodromas</taxon>
    </lineage>
</organism>
<dbReference type="SUPFAM" id="SSF47454">
    <property type="entry name" value="A DNA-binding domain in eukaryotic transcription factors"/>
    <property type="match status" value="1"/>
</dbReference>
<sequence>MNSDDPHETADILNLFGSDAYNEVKFPNYEPVYHPDLANDPHPRPPGDELDQPGSNECIDLAVRNETYQTVTHDPGLSHSPNLTNLTFGVSSTVFSDDMISRNYQQSGMYPQPLDAFDTHSSPYESAGAQGLAIGAEDFECQESLFPPFQFMSGVQGDVLDQHPGCPAEHFLPPLRETLNHSQPGPDSSVFSTSLGLNRHGPIEVILPPSECWNNPDADASNVQWSVNHMMNLDHTSFPGLDLPSTTSGLRPETAVHCGSAPNESQSSGKSQRRPVLMVKGAMRTPNPSGDRQESPQKPVKDHGKRAHKARQKTKSQQQEEERERINLEALTEDMLRDWKVQDLNRQLKGMPKELRNKFKKDRRTLKNRIYAHNSRHKKNSELKECKEELNRIKASNHQLQCENDFVVNKSNRYQAAMHKIFEAWRSLRQAVNNPDRNHTEFDNVISEIQEEIHNYSTFAREAIYHHLPPDHPSNQDDESTSQSSLMPDGNFDDDVEDPTTALAQIVTEACREASVRNGRFLKNF</sequence>
<name>A0A7R9BEK0_9CRUS</name>
<dbReference type="GO" id="GO:0000981">
    <property type="term" value="F:DNA-binding transcription factor activity, RNA polymerase II-specific"/>
    <property type="evidence" value="ECO:0007669"/>
    <property type="project" value="TreeGrafter"/>
</dbReference>
<dbReference type="Proteomes" id="UP000678499">
    <property type="component" value="Unassembled WGS sequence"/>
</dbReference>
<dbReference type="GO" id="GO:0005634">
    <property type="term" value="C:nucleus"/>
    <property type="evidence" value="ECO:0007669"/>
    <property type="project" value="TreeGrafter"/>
</dbReference>
<feature type="region of interest" description="Disordered" evidence="5">
    <location>
        <begin position="30"/>
        <end position="54"/>
    </location>
</feature>
<protein>
    <recommendedName>
        <fullName evidence="6">Basic leucine zipper domain-containing protein</fullName>
    </recommendedName>
</protein>
<keyword evidence="2" id="KW-0238">DNA-binding</keyword>
<feature type="coiled-coil region" evidence="4">
    <location>
        <begin position="376"/>
        <end position="403"/>
    </location>
</feature>
<dbReference type="EMBL" id="OA882082">
    <property type="protein sequence ID" value="CAD7272570.1"/>
    <property type="molecule type" value="Genomic_DNA"/>
</dbReference>
<accession>A0A7R9BEK0</accession>
<feature type="region of interest" description="Disordered" evidence="5">
    <location>
        <begin position="242"/>
        <end position="323"/>
    </location>
</feature>
<gene>
    <name evidence="7" type="ORF">NMOB1V02_LOCUS499</name>
</gene>
<evidence type="ECO:0000313" key="8">
    <source>
        <dbReference type="Proteomes" id="UP000678499"/>
    </source>
</evidence>
<evidence type="ECO:0000256" key="2">
    <source>
        <dbReference type="ARBA" id="ARBA00023125"/>
    </source>
</evidence>
<evidence type="ECO:0000256" key="5">
    <source>
        <dbReference type="SAM" id="MobiDB-lite"/>
    </source>
</evidence>
<dbReference type="InterPro" id="IPR024874">
    <property type="entry name" value="Transcription_factor_Maf_fam"/>
</dbReference>
<evidence type="ECO:0000313" key="7">
    <source>
        <dbReference type="EMBL" id="CAD7272570.1"/>
    </source>
</evidence>
<evidence type="ECO:0000256" key="1">
    <source>
        <dbReference type="ARBA" id="ARBA00023015"/>
    </source>
</evidence>
<feature type="compositionally biased region" description="Basic and acidic residues" evidence="5">
    <location>
        <begin position="37"/>
        <end position="47"/>
    </location>
</feature>
<keyword evidence="1" id="KW-0805">Transcription regulation</keyword>